<evidence type="ECO:0000313" key="2">
    <source>
        <dbReference type="EMBL" id="PQB04420.1"/>
    </source>
</evidence>
<feature type="transmembrane region" description="Helical" evidence="1">
    <location>
        <begin position="88"/>
        <end position="109"/>
    </location>
</feature>
<comment type="caution">
    <text evidence="2">The sequence shown here is derived from an EMBL/GenBank/DDBJ whole genome shotgun (WGS) entry which is preliminary data.</text>
</comment>
<dbReference type="Proteomes" id="UP000239800">
    <property type="component" value="Unassembled WGS sequence"/>
</dbReference>
<dbReference type="RefSeq" id="WP_104812346.1">
    <property type="nucleotide sequence ID" value="NZ_MQUB01000001.1"/>
</dbReference>
<keyword evidence="1" id="KW-0812">Transmembrane</keyword>
<protein>
    <submittedName>
        <fullName evidence="2">Uncharacterized protein</fullName>
    </submittedName>
</protein>
<feature type="transmembrane region" description="Helical" evidence="1">
    <location>
        <begin position="50"/>
        <end position="68"/>
    </location>
</feature>
<evidence type="ECO:0000313" key="3">
    <source>
        <dbReference type="Proteomes" id="UP000239800"/>
    </source>
</evidence>
<reference evidence="2 3" key="1">
    <citation type="submission" date="2016-11" db="EMBL/GenBank/DDBJ databases">
        <title>Trade-off between light-utilization and light-protection in marine flavobacteria.</title>
        <authorList>
            <person name="Kumagai Y."/>
        </authorList>
    </citation>
    <scope>NUCLEOTIDE SEQUENCE [LARGE SCALE GENOMIC DNA]</scope>
    <source>
        <strain evidence="2 3">NBRC 107741</strain>
    </source>
</reference>
<feature type="transmembrane region" description="Helical" evidence="1">
    <location>
        <begin position="23"/>
        <end position="44"/>
    </location>
</feature>
<feature type="transmembrane region" description="Helical" evidence="1">
    <location>
        <begin position="121"/>
        <end position="137"/>
    </location>
</feature>
<dbReference type="AlphaFoldDB" id="A0A2S7KP88"/>
<organism evidence="2 3">
    <name type="scientific">Aureitalea marina</name>
    <dbReference type="NCBI Taxonomy" id="930804"/>
    <lineage>
        <taxon>Bacteria</taxon>
        <taxon>Pseudomonadati</taxon>
        <taxon>Bacteroidota</taxon>
        <taxon>Flavobacteriia</taxon>
        <taxon>Flavobacteriales</taxon>
        <taxon>Flavobacteriaceae</taxon>
        <taxon>Aureitalea</taxon>
    </lineage>
</organism>
<dbReference type="EMBL" id="MQUB01000001">
    <property type="protein sequence ID" value="PQB04420.1"/>
    <property type="molecule type" value="Genomic_DNA"/>
</dbReference>
<proteinExistence type="predicted"/>
<keyword evidence="1" id="KW-0472">Membrane</keyword>
<gene>
    <name evidence="2" type="ORF">BST85_05540</name>
</gene>
<sequence>MKKIIEYDRRLFRRLRKFHLPHSWKKVGLTIAIAAFVLMLVKRFVDEPEWVKPLLANIMLIGLLIISISKEKVEDEMMASIRAQSYGIAFVSGVIYAIVQPYVNFGVAWLLGSENPNTDMSYFQVLVFMLIVQLLFFKQFKRACL</sequence>
<accession>A0A2S7KP88</accession>
<keyword evidence="1" id="KW-1133">Transmembrane helix</keyword>
<name>A0A2S7KP88_9FLAO</name>
<keyword evidence="3" id="KW-1185">Reference proteome</keyword>
<dbReference type="OrthoDB" id="1445931at2"/>
<evidence type="ECO:0000256" key="1">
    <source>
        <dbReference type="SAM" id="Phobius"/>
    </source>
</evidence>